<dbReference type="GO" id="GO:0090313">
    <property type="term" value="P:regulation of protein targeting to membrane"/>
    <property type="evidence" value="ECO:0007669"/>
    <property type="project" value="TreeGrafter"/>
</dbReference>
<dbReference type="GO" id="GO:0005886">
    <property type="term" value="C:plasma membrane"/>
    <property type="evidence" value="ECO:0007669"/>
    <property type="project" value="TreeGrafter"/>
</dbReference>
<evidence type="ECO:0000313" key="1">
    <source>
        <dbReference type="EMBL" id="QDU59318.1"/>
    </source>
</evidence>
<accession>A0A518AX67</accession>
<evidence type="ECO:0000313" key="2">
    <source>
        <dbReference type="Proteomes" id="UP000317093"/>
    </source>
</evidence>
<dbReference type="PANTHER" id="PTHR30441">
    <property type="entry name" value="DUF748 DOMAIN-CONTAINING PROTEIN"/>
    <property type="match status" value="1"/>
</dbReference>
<organism evidence="1 2">
    <name type="scientific">Kolteria novifilia</name>
    <dbReference type="NCBI Taxonomy" id="2527975"/>
    <lineage>
        <taxon>Bacteria</taxon>
        <taxon>Pseudomonadati</taxon>
        <taxon>Planctomycetota</taxon>
        <taxon>Planctomycetia</taxon>
        <taxon>Kolteriales</taxon>
        <taxon>Kolteriaceae</taxon>
        <taxon>Kolteria</taxon>
    </lineage>
</organism>
<dbReference type="EMBL" id="CP036279">
    <property type="protein sequence ID" value="QDU59318.1"/>
    <property type="molecule type" value="Genomic_DNA"/>
</dbReference>
<proteinExistence type="predicted"/>
<reference evidence="1 2" key="1">
    <citation type="submission" date="2019-02" db="EMBL/GenBank/DDBJ databases">
        <title>Deep-cultivation of Planctomycetes and their phenomic and genomic characterization uncovers novel biology.</title>
        <authorList>
            <person name="Wiegand S."/>
            <person name="Jogler M."/>
            <person name="Boedeker C."/>
            <person name="Pinto D."/>
            <person name="Vollmers J."/>
            <person name="Rivas-Marin E."/>
            <person name="Kohn T."/>
            <person name="Peeters S.H."/>
            <person name="Heuer A."/>
            <person name="Rast P."/>
            <person name="Oberbeckmann S."/>
            <person name="Bunk B."/>
            <person name="Jeske O."/>
            <person name="Meyerdierks A."/>
            <person name="Storesund J.E."/>
            <person name="Kallscheuer N."/>
            <person name="Luecker S."/>
            <person name="Lage O.M."/>
            <person name="Pohl T."/>
            <person name="Merkel B.J."/>
            <person name="Hornburger P."/>
            <person name="Mueller R.-W."/>
            <person name="Bruemmer F."/>
            <person name="Labrenz M."/>
            <person name="Spormann A.M."/>
            <person name="Op den Camp H."/>
            <person name="Overmann J."/>
            <person name="Amann R."/>
            <person name="Jetten M.S.M."/>
            <person name="Mascher T."/>
            <person name="Medema M.H."/>
            <person name="Devos D.P."/>
            <person name="Kaster A.-K."/>
            <person name="Ovreas L."/>
            <person name="Rohde M."/>
            <person name="Galperin M.Y."/>
            <person name="Jogler C."/>
        </authorList>
    </citation>
    <scope>NUCLEOTIDE SEQUENCE [LARGE SCALE GENOMIC DNA]</scope>
    <source>
        <strain evidence="1 2">Pan216</strain>
    </source>
</reference>
<sequence length="1027" mass="112829">MLARFRRTVVMLFCLVVFGAGVLAWYVYLHYTDPETLQRLTLGAIRKTLPGAEVTLDRVEGHPLSSVVLRDLVVKLPDDDGKQQDFLDFSALYVRIRRDLLLDGEFRVRRIVIEKPTLRLRELDDGSWNVTPWLSDKPIIFPTEMAVDVRDARISVEFSSHAIKPIELTGVDLHLDCKPPSDIVWSAQCLIDSIFPLQLSGTADGAKKSAKGTIASDGPLDLAGLRKAQPALIEALLSRPETLSGKIELQAKFSAAKHVGGPDNGPGGSLALAGKLTEGAIDDPRLPYPISGASASFRVDATGARVTDFECKMGPMTAKLTGSVPNWDTSNWQAEVRVEHLPISHEIYRMLPESKQKLLDEYNPTGSVSVVGKILPEGGTHVFHGSVSGRNLTMTYDRLPFTATNVDGRATFNTDGTVSLDARGLTGKAPVELHGSLSDVKPGAAIDVTISGTDLPLDERLRRALPPNVQAIAERFHGTAHADYQARITRPKGAEKATFQIEADVEDPRCLCDWFPYPLDDVSGHLSISPERTVFRQFVGRSGEASVRIDGQTIKTTDGVHVEVHVKGYQVPFDAKLKRALPLDWHAAWDQVQPEGTANLQYDFAKPPGEEARVEFELDPVKAAVTPASFPYRFEDLSGVVRYADHTVRWEKMTARHGDAPWSCTAGQINILPDGGRLLLDGVICPALVFDDDLRQALPVDDRVVFDFLKPDKPGSLKIKHESIRWYDNPNQPLESSVDMSLGFERANLIPSVGLTNVTGTATIVGSSIGDDHQVQGNIYLQEVTETGFRATDVSCRVEGKGDEIWVENIKGNLYSGQLHGRVWASCGDVPAYKCRLDVFGASFGQYVRETWPNGPAVDGLVNASLVFQGEGATIHQLNGDGTINMHNADIYRLPLLFDLFDFLSLQMPDGQAFETASATFKFRDRLLLVDKFELISPSVSLFLVEKQGRMNLETSDIDMRLGARWARGRLRIPVFTETLNTASDQLLTVRVTGQLSDPVFTPEPGSVLRQILTTPASLLRPVIGPQ</sequence>
<gene>
    <name evidence="1" type="ORF">Pan216_01460</name>
</gene>
<dbReference type="InterPro" id="IPR052894">
    <property type="entry name" value="AsmA-related"/>
</dbReference>
<dbReference type="RefSeq" id="WP_145253418.1">
    <property type="nucleotide sequence ID" value="NZ_CP036279.1"/>
</dbReference>
<name>A0A518AX67_9BACT</name>
<keyword evidence="2" id="KW-1185">Reference proteome</keyword>
<dbReference type="PANTHER" id="PTHR30441:SF8">
    <property type="entry name" value="DUF748 DOMAIN-CONTAINING PROTEIN"/>
    <property type="match status" value="1"/>
</dbReference>
<dbReference type="AlphaFoldDB" id="A0A518AX67"/>
<dbReference type="OrthoDB" id="223541at2"/>
<dbReference type="KEGG" id="knv:Pan216_01460"/>
<dbReference type="Proteomes" id="UP000317093">
    <property type="component" value="Chromosome"/>
</dbReference>
<protein>
    <submittedName>
        <fullName evidence="1">Uncharacterized protein</fullName>
    </submittedName>
</protein>